<feature type="region of interest" description="Disordered" evidence="1">
    <location>
        <begin position="1"/>
        <end position="24"/>
    </location>
</feature>
<gene>
    <name evidence="2" type="ORF">EGYM00163_LOCUS21881</name>
</gene>
<evidence type="ECO:0000313" key="2">
    <source>
        <dbReference type="EMBL" id="CAE0810736.1"/>
    </source>
</evidence>
<dbReference type="EMBL" id="HBJA01061922">
    <property type="protein sequence ID" value="CAE0810736.1"/>
    <property type="molecule type" value="Transcribed_RNA"/>
</dbReference>
<dbReference type="AlphaFoldDB" id="A0A7S4CYU7"/>
<organism evidence="2">
    <name type="scientific">Eutreptiella gymnastica</name>
    <dbReference type="NCBI Taxonomy" id="73025"/>
    <lineage>
        <taxon>Eukaryota</taxon>
        <taxon>Discoba</taxon>
        <taxon>Euglenozoa</taxon>
        <taxon>Euglenida</taxon>
        <taxon>Spirocuta</taxon>
        <taxon>Euglenophyceae</taxon>
        <taxon>Eutreptiales</taxon>
        <taxon>Eutreptiaceae</taxon>
        <taxon>Eutreptiella</taxon>
    </lineage>
</organism>
<name>A0A7S4CYU7_9EUGL</name>
<sequence length="116" mass="12702">MEKGTPKEVAESRRQAKPDDPAVGHRSIMVDAGIQFLPLYHQCTFALNSLNAVQAAVTLRDNKTQLTCRVRCSPIPPHGTPVPTTHAVFGFSGLPTPHALRQVMPNEPRNEGTNEH</sequence>
<evidence type="ECO:0000256" key="1">
    <source>
        <dbReference type="SAM" id="MobiDB-lite"/>
    </source>
</evidence>
<feature type="compositionally biased region" description="Basic and acidic residues" evidence="1">
    <location>
        <begin position="1"/>
        <end position="23"/>
    </location>
</feature>
<reference evidence="2" key="1">
    <citation type="submission" date="2021-01" db="EMBL/GenBank/DDBJ databases">
        <authorList>
            <person name="Corre E."/>
            <person name="Pelletier E."/>
            <person name="Niang G."/>
            <person name="Scheremetjew M."/>
            <person name="Finn R."/>
            <person name="Kale V."/>
            <person name="Holt S."/>
            <person name="Cochrane G."/>
            <person name="Meng A."/>
            <person name="Brown T."/>
            <person name="Cohen L."/>
        </authorList>
    </citation>
    <scope>NUCLEOTIDE SEQUENCE</scope>
    <source>
        <strain evidence="2">CCMP1594</strain>
    </source>
</reference>
<proteinExistence type="predicted"/>
<accession>A0A7S4CYU7</accession>
<feature type="region of interest" description="Disordered" evidence="1">
    <location>
        <begin position="97"/>
        <end position="116"/>
    </location>
</feature>
<protein>
    <submittedName>
        <fullName evidence="2">Uncharacterized protein</fullName>
    </submittedName>
</protein>